<dbReference type="AlphaFoldDB" id="A0A3N4VTM5"/>
<gene>
    <name evidence="1" type="ORF">EDC50_2431</name>
</gene>
<reference evidence="1 2" key="1">
    <citation type="submission" date="2018-11" db="EMBL/GenBank/DDBJ databases">
        <title>Genomic Encyclopedia of Type Strains, Phase IV (KMG-IV): sequencing the most valuable type-strain genomes for metagenomic binning, comparative biology and taxonomic classification.</title>
        <authorList>
            <person name="Goeker M."/>
        </authorList>
    </citation>
    <scope>NUCLEOTIDE SEQUENCE [LARGE SCALE GENOMIC DNA]</scope>
    <source>
        <strain evidence="1 2">DSM 25623</strain>
    </source>
</reference>
<protein>
    <submittedName>
        <fullName evidence="1">Uncharacterized protein</fullName>
    </submittedName>
</protein>
<evidence type="ECO:0000313" key="1">
    <source>
        <dbReference type="EMBL" id="RPE77170.1"/>
    </source>
</evidence>
<comment type="caution">
    <text evidence="1">The sequence shown here is derived from an EMBL/GenBank/DDBJ whole genome shotgun (WGS) entry which is preliminary data.</text>
</comment>
<evidence type="ECO:0000313" key="2">
    <source>
        <dbReference type="Proteomes" id="UP000269708"/>
    </source>
</evidence>
<sequence>MQGLTGAAANQLATKALQDYLVHDAKIDPDSPEGKTLMELASVAIGTAFGGGSGAATALYGEQFNRQLHPDEFKWIDENAEKFAAQLYGCDQACTPEQIQTAKNRLIIEAGARVDAVMADRAGGVDEAAQAFINTNPVKFAWGEGFTATREQYYDFKYFGDLLSRDKQAFIDLAEALDSAGWGKREFQAAYHDQLLAAADRARGESGQAIIENFTGDVGLVLGIVRKLTEGDTDGAATDSILAALPWGISKAVGGLRPIASAGENLVSLNGKAISDTWVSAKGELTWIHPLTGAREVVPDNARVHVDHILPQNAIKEIDGFTSLPKDVQKQLLNDPANLQPMIESANCSKGCRVEMGSDGWMTWNGQPVSDGYREYLEDAQREFRNKVNKTIAAYMAGGDK</sequence>
<keyword evidence="2" id="KW-1185">Reference proteome</keyword>
<dbReference type="EMBL" id="RKQN01000003">
    <property type="protein sequence ID" value="RPE77170.1"/>
    <property type="molecule type" value="Genomic_DNA"/>
</dbReference>
<organism evidence="1 2">
    <name type="scientific">Vulcaniibacterium tengchongense</name>
    <dbReference type="NCBI Taxonomy" id="1273429"/>
    <lineage>
        <taxon>Bacteria</taxon>
        <taxon>Pseudomonadati</taxon>
        <taxon>Pseudomonadota</taxon>
        <taxon>Gammaproteobacteria</taxon>
        <taxon>Lysobacterales</taxon>
        <taxon>Lysobacteraceae</taxon>
        <taxon>Vulcaniibacterium</taxon>
    </lineage>
</organism>
<proteinExistence type="predicted"/>
<name>A0A3N4VTM5_9GAMM</name>
<dbReference type="Proteomes" id="UP000269708">
    <property type="component" value="Unassembled WGS sequence"/>
</dbReference>
<accession>A0A3N4VTM5</accession>